<evidence type="ECO:0000313" key="1">
    <source>
        <dbReference type="EMBL" id="HCT55578.1"/>
    </source>
</evidence>
<protein>
    <submittedName>
        <fullName evidence="1">Uncharacterized protein</fullName>
    </submittedName>
</protein>
<gene>
    <name evidence="1" type="ORF">DGD08_00040</name>
</gene>
<comment type="caution">
    <text evidence="1">The sequence shown here is derived from an EMBL/GenBank/DDBJ whole genome shotgun (WGS) entry which is preliminary data.</text>
</comment>
<dbReference type="AlphaFoldDB" id="A0A3D4V4C9"/>
<dbReference type="EMBL" id="DPIY01000001">
    <property type="protein sequence ID" value="HCT55578.1"/>
    <property type="molecule type" value="Genomic_DNA"/>
</dbReference>
<sequence>MSHLPPFVGRISMPRPTLARTVSCAVSSTALLSAAFLLPHGVLQAQSAPGRAPSVDVSKLAEIHVAITAVNDSADARQAQAKNKTGEAQHELAAKKRQLITELLKSKGLSDTAYQRQRFVVSTDLGLRAQFDSVVAKLTGAPLPGRIAAPVAPGFVAASALPPGMVGTHIGHVTTSFVDTPEKAGLLPIAFTEAQVASQHAALATRNTTDLAAMKLHAGHVLHAVDPTIVTTGPGKGFGVKRAALGVAQHIELASKESTASPNVKIHSTHIATAARSTATRVDQVIALAKKIQETSDVKEAATLTGQLASLASQLAAGADVNADGRIDWGNGEGGLQQAQEHITLLLAGEKK</sequence>
<name>A0A3D4V4C9_9BACT</name>
<evidence type="ECO:0000313" key="2">
    <source>
        <dbReference type="Proteomes" id="UP000264071"/>
    </source>
</evidence>
<organism evidence="1 2">
    <name type="scientific">Gemmatimonas aurantiaca</name>
    <dbReference type="NCBI Taxonomy" id="173480"/>
    <lineage>
        <taxon>Bacteria</taxon>
        <taxon>Pseudomonadati</taxon>
        <taxon>Gemmatimonadota</taxon>
        <taxon>Gemmatimonadia</taxon>
        <taxon>Gemmatimonadales</taxon>
        <taxon>Gemmatimonadaceae</taxon>
        <taxon>Gemmatimonas</taxon>
    </lineage>
</organism>
<proteinExistence type="predicted"/>
<accession>A0A3D4V4C9</accession>
<reference evidence="1 2" key="1">
    <citation type="journal article" date="2018" name="Nat. Biotechnol.">
        <title>A standardized bacterial taxonomy based on genome phylogeny substantially revises the tree of life.</title>
        <authorList>
            <person name="Parks D.H."/>
            <person name="Chuvochina M."/>
            <person name="Waite D.W."/>
            <person name="Rinke C."/>
            <person name="Skarshewski A."/>
            <person name="Chaumeil P.A."/>
            <person name="Hugenholtz P."/>
        </authorList>
    </citation>
    <scope>NUCLEOTIDE SEQUENCE [LARGE SCALE GENOMIC DNA]</scope>
    <source>
        <strain evidence="1">UBA8844</strain>
    </source>
</reference>
<dbReference type="Proteomes" id="UP000264071">
    <property type="component" value="Unassembled WGS sequence"/>
</dbReference>